<gene>
    <name evidence="2" type="ORF">C0Z19_14050</name>
</gene>
<feature type="compositionally biased region" description="Polar residues" evidence="1">
    <location>
        <begin position="25"/>
        <end position="34"/>
    </location>
</feature>
<dbReference type="EMBL" id="PNYB01000010">
    <property type="protein sequence ID" value="PMS24386.1"/>
    <property type="molecule type" value="Genomic_DNA"/>
</dbReference>
<sequence length="1829" mass="195350">MKIGNWISACFSGASGADRGKTSSRRNTAPSSRRLSGSGVLNKLGSLGKGSSKKSKGNAGSSPERTSSFDPGRSALVEDAVEYLRSGGHWQGASKTEGEPTGKTEGEPTSPEMLPNAPGHKGSLAELSAQTSMRDAALRMAAHAVQGIPEISAQETAAGAGAHGVSSGSAFVPRPAMRPAEEREGSEAPLVEQQREIDPAPVRAWLATRGIETVPNSGAGMNCLLISLLQHATGRYDKDYEPKLADEAQKCRAVLEQAHPEIAELDRMLYADEPAIKAALAYINTRCGASLDVHWVEPHADGHPVRWLQSNTGEDPVAIIRFGNHFEALRSVAGSEPPDHQAGGSVHGGDSQLDRDDSGSLSSGNNVTFTDFAERLGIHLGSSGDLTLPSDIDPGGDEDDGFVDSGRFSMPFGRRDEEHLTETEPETEVELPTGGAGALGKVKQAIKDGIAVMRDPDKRYYHGFGVTSTTTSTPIRSNTWTPQPKPYKGFRYDNDVAVDLQFNEDALPPGTERAALRQRLVQLAQDKGLTEHEAARLTQSLKSGFGMSADPSRDALAALDMLLDTSLVDGVRTVGFRQPPRPAGIDGAWTLAQHIVTPTSSEGGKRPLHDDIGVRLIGKLAVPSVTSRPAGAEPAHAQADAAMLGEWMAVFLRASREALAEADPAGMRGSDAASVFATGRLGEATRGRSVARNWPGRDGTPVPKDLTRAQKALLAVKNQLTAWSDHVTDPAKAGTAFAVDKAAANAMKPFATTVETPEPTLVPVSGRPEEPAMTHPVLEEPSRARPREAPPEFKIVSRLNGEAALKAVFDENPDLLRGIQRPALFEALGALRQEKVETEGLTPEQIKTQMDAQANKLTGPETVMLTHALDLAFGKDFDPAGQALIALRALQCTNLLDGLRQVGGHGPSSAAPEGADGAWRLAQEIVQIPGGVGKSLIAKLTPAPAVPRDPRTHASVADKERLVLNVFLKASQRLQQETIASAGSKVAPALKNDPASIFSLGRLGDATRGRSEQDWPGRDGKAVPRNLSIAQKALLAVRDELRALDEHAGDPERLAAPFTGGTHGCRFAIPMIRNGILTDESRDLDGKPSEFRAIESRVSKGFGKHVDRAMRNPTGWSKFKSDLRRIVSPFTGKSPFLTHSRIAEESPARGMGVVNQGGTHAARAQADMMEAVAAAIDAMPQLKQDAVRDDEHGNAALRLVVRAAVARQVKAQAFFMTRHSTPKRLLNFTKDKLIAKLVDELAPSVPGDADEAGLAANQGLRDGLRARVASILDQENQALLTPHTLLRWAADVGGPGSPIAAQRLMSNEAADPRWRAFSKDFMLLTKGSEAPIAMEPFKGKERKDVADMLAKVVAAEELGSAFSFDNAGNVTLTTKGIQDTITAVLSGFVAKVHVDLGGGLVRTVQFESSNTTDRSQLRVNVQTLKKVETGVGGSLGTGPVPLKGSIDVGYAYDVVHQEGAVLGFPRNLTGGSPGDRAASARKAELVRLLVNHPAVGGAGGDYARPGNEEDRRSLIKSAFHAFGDDLSIGYFEQKRSDHTGSGSIGAVLGLEGLELNVFGHQIAGVVGAGIDARYEGATMRYRDRSGFLRTERDTAQGSWHGGVHGGLTGVIGLEAIDPDPHASPPDPVSDVLGMPTPLYSARADVWRKGVTYQSSAIVQDGEEHPTSYATHTYLQPADFIRNARDLLPEMAEGKARKFFGAEYNHDDPAVRAERLALEEAYLKEFSAWAVSQRDTTSTPQIYYEYDATVATSNQLRAYEHVMARSGRLAEARQARSDIETIHADPRYREAHFLTYPQHQQEGRTAGVNGIFGVTYAGAGNRAQQVLTFT</sequence>
<organism evidence="2 3">
    <name type="scientific">Trinickia soli</name>
    <dbReference type="NCBI Taxonomy" id="380675"/>
    <lineage>
        <taxon>Bacteria</taxon>
        <taxon>Pseudomonadati</taxon>
        <taxon>Pseudomonadota</taxon>
        <taxon>Betaproteobacteria</taxon>
        <taxon>Burkholderiales</taxon>
        <taxon>Burkholderiaceae</taxon>
        <taxon>Trinickia</taxon>
    </lineage>
</organism>
<feature type="region of interest" description="Disordered" evidence="1">
    <location>
        <begin position="333"/>
        <end position="366"/>
    </location>
</feature>
<feature type="compositionally biased region" description="Low complexity" evidence="1">
    <location>
        <begin position="35"/>
        <end position="50"/>
    </location>
</feature>
<reference evidence="2 3" key="1">
    <citation type="submission" date="2018-01" db="EMBL/GenBank/DDBJ databases">
        <title>Whole genome analyses suggest that Burkholderia sensu lato contains two further novel genera in the rhizoxinica-symbiotica group Mycetohabitans gen. nov., and Trinickia gen. nov.: implications for the evolution of diazotrophy and nodulation in the Burkholderiaceae.</title>
        <authorList>
            <person name="Estrada-de los Santos P."/>
            <person name="Palmer M."/>
            <person name="Chavez-Ramirez B."/>
            <person name="Beukes C."/>
            <person name="Steenkamp E.T."/>
            <person name="Hirsch A.M."/>
            <person name="Manyaka P."/>
            <person name="Maluk M."/>
            <person name="Lafos M."/>
            <person name="Crook M."/>
            <person name="Gross E."/>
            <person name="Simon M.F."/>
            <person name="Bueno dos Reis Junior F."/>
            <person name="Poole P.S."/>
            <person name="Venter S.N."/>
            <person name="James E.K."/>
        </authorList>
    </citation>
    <scope>NUCLEOTIDE SEQUENCE [LARGE SCALE GENOMIC DNA]</scope>
    <source>
        <strain evidence="2 3">GP25-8</strain>
    </source>
</reference>
<dbReference type="Proteomes" id="UP000235347">
    <property type="component" value="Unassembled WGS sequence"/>
</dbReference>
<feature type="compositionally biased region" description="Basic and acidic residues" evidence="1">
    <location>
        <begin position="96"/>
        <end position="106"/>
    </location>
</feature>
<evidence type="ECO:0000313" key="3">
    <source>
        <dbReference type="Proteomes" id="UP000235347"/>
    </source>
</evidence>
<protein>
    <submittedName>
        <fullName evidence="2">Uncharacterized protein</fullName>
    </submittedName>
</protein>
<feature type="compositionally biased region" description="Basic and acidic residues" evidence="1">
    <location>
        <begin position="413"/>
        <end position="422"/>
    </location>
</feature>
<dbReference type="RefSeq" id="WP_102610438.1">
    <property type="nucleotide sequence ID" value="NZ_CADIKD010000007.1"/>
</dbReference>
<feature type="region of interest" description="Disordered" evidence="1">
    <location>
        <begin position="383"/>
        <end position="435"/>
    </location>
</feature>
<name>A0A2N7W4S4_9BURK</name>
<evidence type="ECO:0000256" key="1">
    <source>
        <dbReference type="SAM" id="MobiDB-lite"/>
    </source>
</evidence>
<keyword evidence="3" id="KW-1185">Reference proteome</keyword>
<accession>A0A2N7W4S4</accession>
<comment type="caution">
    <text evidence="2">The sequence shown here is derived from an EMBL/GenBank/DDBJ whole genome shotgun (WGS) entry which is preliminary data.</text>
</comment>
<feature type="region of interest" description="Disordered" evidence="1">
    <location>
        <begin position="12"/>
        <end position="123"/>
    </location>
</feature>
<evidence type="ECO:0000313" key="2">
    <source>
        <dbReference type="EMBL" id="PMS24386.1"/>
    </source>
</evidence>
<proteinExistence type="predicted"/>